<keyword evidence="2" id="KW-1185">Reference proteome</keyword>
<dbReference type="Proteomes" id="UP000001307">
    <property type="component" value="Unassembled WGS sequence"/>
</dbReference>
<organism evidence="1">
    <name type="scientific">Oikopleura dioica</name>
    <name type="common">Tunicate</name>
    <dbReference type="NCBI Taxonomy" id="34765"/>
    <lineage>
        <taxon>Eukaryota</taxon>
        <taxon>Metazoa</taxon>
        <taxon>Chordata</taxon>
        <taxon>Tunicata</taxon>
        <taxon>Appendicularia</taxon>
        <taxon>Copelata</taxon>
        <taxon>Oikopleuridae</taxon>
        <taxon>Oikopleura</taxon>
    </lineage>
</organism>
<name>E4X4B4_OIKDI</name>
<gene>
    <name evidence="1" type="ORF">GSOID_T00001235001</name>
</gene>
<reference evidence="1" key="1">
    <citation type="journal article" date="2010" name="Science">
        <title>Plasticity of animal genome architecture unmasked by rapid evolution of a pelagic tunicate.</title>
        <authorList>
            <person name="Denoeud F."/>
            <person name="Henriet S."/>
            <person name="Mungpakdee S."/>
            <person name="Aury J.M."/>
            <person name="Da Silva C."/>
            <person name="Brinkmann H."/>
            <person name="Mikhaleva J."/>
            <person name="Olsen L.C."/>
            <person name="Jubin C."/>
            <person name="Canestro C."/>
            <person name="Bouquet J.M."/>
            <person name="Danks G."/>
            <person name="Poulain J."/>
            <person name="Campsteijn C."/>
            <person name="Adamski M."/>
            <person name="Cross I."/>
            <person name="Yadetie F."/>
            <person name="Muffato M."/>
            <person name="Louis A."/>
            <person name="Butcher S."/>
            <person name="Tsagkogeorga G."/>
            <person name="Konrad A."/>
            <person name="Singh S."/>
            <person name="Jensen M.F."/>
            <person name="Cong E.H."/>
            <person name="Eikeseth-Otteraa H."/>
            <person name="Noel B."/>
            <person name="Anthouard V."/>
            <person name="Porcel B.M."/>
            <person name="Kachouri-Lafond R."/>
            <person name="Nishino A."/>
            <person name="Ugolini M."/>
            <person name="Chourrout P."/>
            <person name="Nishida H."/>
            <person name="Aasland R."/>
            <person name="Huzurbazar S."/>
            <person name="Westhof E."/>
            <person name="Delsuc F."/>
            <person name="Lehrach H."/>
            <person name="Reinhardt R."/>
            <person name="Weissenbach J."/>
            <person name="Roy S.W."/>
            <person name="Artiguenave F."/>
            <person name="Postlethwait J.H."/>
            <person name="Manak J.R."/>
            <person name="Thompson E.M."/>
            <person name="Jaillon O."/>
            <person name="Du Pasquier L."/>
            <person name="Boudinot P."/>
            <person name="Liberles D.A."/>
            <person name="Volff J.N."/>
            <person name="Philippe H."/>
            <person name="Lenhard B."/>
            <person name="Roest Crollius H."/>
            <person name="Wincker P."/>
            <person name="Chourrout D."/>
        </authorList>
    </citation>
    <scope>NUCLEOTIDE SEQUENCE [LARGE SCALE GENOMIC DNA]</scope>
</reference>
<accession>E4X4B4</accession>
<proteinExistence type="predicted"/>
<sequence>MSFASDIKPENQETWRRNARMSIKNSCFHDPTIEAIFGSNSGFKFYAAENNSRLTSYLELARKGKEENDLQRITTGLLVDPKKSTTAMQLSLDISEDLSKKFKLEGRKFEDTGSVVIKISEVRDPENQVLGEISYFVKTDEYDFTIEISKNAVLDYFTQNDDLTDLKYYQKIKAVYQPSNQYFIAEIQDQRLLKGQNSTDQFGNNSTLTIPNGLKPNENGDVAILTNSYDETVDEMIYVLSMDKQQKRISLDKRDESFNILSISIAPYDVLNEEIWIAPMYDTDNINGKNVIAVDVSHPASNKPNKLRLSGGGLVNYVEDLMGLDISDNHKPGVLLVLSIEDIIPEFLLTKSNGLFHTHIKMNDDYSDSAFLTFQNIDDTTSVGWKLALENFDFGKYLEEYVDSVVLNLENELEIRQIEKESSNTVEIGLTIIDKRPSTIDWKQKVLNINYQSGPDKDVDLVIDKYRIEKKDYCKFSNDFSSNPIFCSEKVSADLSASNFRDFLTDFETNSIARASCKVGDHIAEISVNVDKVNLEMTVDTMMQDSYSKQNMTNIFSIEKIGFDLGKGFVDSSPITKLVLVDHLIYWDGYRTEYGKIMLGGELDANSFLMFFKGYELNSPEFGQVKEEQLGAMYKLYGLLDLVDATDLRANIMIDVQEINRQVFLFDIKNELKYGNELEFSSEAKIEAHKAIDPRTVDLFLTIGDSSELIFGYNGEYEIDADWGVDITRSEGDSIRSIELKLNPFLEINHEQKEEPMIDLKMNLEIEPEYKTATLNEFLMLIDNDVFYEFEVTHANFRMNNEHMELVAEMFHNIDFLHYQMAILPHTRIDAAADFPAHEPFKAFVMLQGAEGKHEQIYLVHDIDLKCDYKFGGLQDFYGTGSLKTTSPILPEEISFNILADLDDGSRIEVGYNMTGGTEEKNRALHGARFGQLEFSYSNDGELKTLLDLAEGSARVDGQVTLNVDSGFKEISLDFKVFDETFELLLNTSDSFLSSEVYVSRAEKEVVRISYDFENSHKEGIVLNILEIKNKIIVNEDWENSRLIWVLETKGDHHKFESSGVFVKRPNNKLTTSTFLSGFGLEDEHKLTLFADLLEEHDSSSEEKYTLAMTGQYNEHMAQLTPMMAIRYKTYNQYGNVYKDGAPIGGSMGLKWSMPTCKAFHSFSTEASVDIDGRVGGGLEVQVNENEPIKLDVRYVGLEKGATFGFESKLGGIMQHVDDRIIKEWMLARSSVDVLVSLDWSVHTYSLTVTPDGQKYHFRGSYERDGVTIYFTQPNQIENIPTWGSIHCEGGSDSDDECHFSCNAKALVNDITRELNTKFSSLVTENAIYNVTSNVDEFHVLYRDEIHGKELWSLRRETKSDGFFSVISFHENEKVTDVTRELFNANGSRIYDSNIRLIIEGDRADDGALEFKFGLKIGKHDYTVNVRHFAERKERPGVLVFGSESYLNLAGSKILIQGTFVELYKDYGQTGIRFTVNECLARFIKKYIIGEKKIIDEARFYLFENFGDFAVKIDQITKVPQDVVKNFSENMNPMRVFTETFNEYTELVKYEMGVDISDEIEKILEKFFYIGDAEIFMAIPINIPDQMPEDFDLAAAIRASAPVQIAGNLADVDFWVDIWFHIRAFIAKERAPFSGRAWIVENKYVRTFDGGDGIVNGDVFIQDNLRNEKMSIEQYTIYDFSVMDDVVCVRDDCQPQMSHKVIEINLPWTMFGNIEGSFGTMSREIADDFLHIEKRNTSSVEACPVESLRPRNARRALRPCLPIVDIEPFRKMLLEEDCNTISSCSIMDYYVRRCAAEGILIKRPRCE</sequence>
<evidence type="ECO:0000313" key="1">
    <source>
        <dbReference type="EMBL" id="CBY23903.1"/>
    </source>
</evidence>
<dbReference type="EMBL" id="FN653024">
    <property type="protein sequence ID" value="CBY23903.1"/>
    <property type="molecule type" value="Genomic_DNA"/>
</dbReference>
<evidence type="ECO:0000313" key="2">
    <source>
        <dbReference type="Proteomes" id="UP000001307"/>
    </source>
</evidence>
<dbReference type="InParanoid" id="E4X4B4"/>
<protein>
    <submittedName>
        <fullName evidence="1">Uncharacterized protein</fullName>
    </submittedName>
</protein>